<dbReference type="Proteomes" id="UP000184474">
    <property type="component" value="Unassembled WGS sequence"/>
</dbReference>
<dbReference type="EMBL" id="FRAA01000001">
    <property type="protein sequence ID" value="SHJ70941.1"/>
    <property type="molecule type" value="Genomic_DNA"/>
</dbReference>
<evidence type="ECO:0000259" key="2">
    <source>
        <dbReference type="Pfam" id="PF18962"/>
    </source>
</evidence>
<reference evidence="4" key="1">
    <citation type="submission" date="2016-11" db="EMBL/GenBank/DDBJ databases">
        <authorList>
            <person name="Varghese N."/>
            <person name="Submissions S."/>
        </authorList>
    </citation>
    <scope>NUCLEOTIDE SEQUENCE [LARGE SCALE GENOMIC DNA]</scope>
    <source>
        <strain evidence="4">DSM 26134</strain>
    </source>
</reference>
<dbReference type="STRING" id="156994.SAMN04488028_101973"/>
<gene>
    <name evidence="3" type="ORF">SAMN04488028_101973</name>
</gene>
<accession>A0A1M6LIE6</accession>
<feature type="chain" id="PRO_5013291329" evidence="1">
    <location>
        <begin position="21"/>
        <end position="161"/>
    </location>
</feature>
<proteinExistence type="predicted"/>
<dbReference type="NCBIfam" id="TIGR04183">
    <property type="entry name" value="Por_Secre_tail"/>
    <property type="match status" value="1"/>
</dbReference>
<organism evidence="3 4">
    <name type="scientific">Reichenbachiella agariperforans</name>
    <dbReference type="NCBI Taxonomy" id="156994"/>
    <lineage>
        <taxon>Bacteria</taxon>
        <taxon>Pseudomonadati</taxon>
        <taxon>Bacteroidota</taxon>
        <taxon>Cytophagia</taxon>
        <taxon>Cytophagales</taxon>
        <taxon>Reichenbachiellaceae</taxon>
        <taxon>Reichenbachiella</taxon>
    </lineage>
</organism>
<feature type="signal peptide" evidence="1">
    <location>
        <begin position="1"/>
        <end position="20"/>
    </location>
</feature>
<name>A0A1M6LIE6_REIAG</name>
<dbReference type="Pfam" id="PF18962">
    <property type="entry name" value="Por_Secre_tail"/>
    <property type="match status" value="1"/>
</dbReference>
<keyword evidence="1" id="KW-0732">Signal</keyword>
<dbReference type="InterPro" id="IPR026444">
    <property type="entry name" value="Secre_tail"/>
</dbReference>
<feature type="domain" description="Secretion system C-terminal sorting" evidence="2">
    <location>
        <begin position="88"/>
        <end position="159"/>
    </location>
</feature>
<dbReference type="RefSeq" id="WP_073119842.1">
    <property type="nucleotide sequence ID" value="NZ_FRAA01000001.1"/>
</dbReference>
<evidence type="ECO:0000256" key="1">
    <source>
        <dbReference type="SAM" id="SignalP"/>
    </source>
</evidence>
<evidence type="ECO:0000313" key="4">
    <source>
        <dbReference type="Proteomes" id="UP000184474"/>
    </source>
</evidence>
<sequence>MKQHTIYLIFLLTTPLLSWAQSISPHTLSSANASTVGSSAMLSWTVGQTVSYSAGDDNVLISGIHQPIPSQVMEVLEVINSAHTTIEVYPNPTVDFVQIKEGNNEVTSVSIYSLDGRERYEFDDWKSNLEGRIDFTEMAVGVYVLIVRTDQHIYEHKIIKK</sequence>
<protein>
    <submittedName>
        <fullName evidence="3">Por secretion system C-terminal sorting domain-containing protein</fullName>
    </submittedName>
</protein>
<keyword evidence="4" id="KW-1185">Reference proteome</keyword>
<dbReference type="AlphaFoldDB" id="A0A1M6LIE6"/>
<evidence type="ECO:0000313" key="3">
    <source>
        <dbReference type="EMBL" id="SHJ70941.1"/>
    </source>
</evidence>